<sequence>MNSWGIKMKYKVHIDGGSRGNPGPAASAMVIYDEKGEVLYEKSKYLGFTTNNVAEWEALKGALMALTFLAQRHGKVEAEIYADSELMVKQFNGLYKVRDEKLKEIYAEVRKLASNPALQVTLTHVYRKDNKAADRLVNLELDKQKNLNIDSENKE</sequence>
<dbReference type="Gene3D" id="3.30.420.10">
    <property type="entry name" value="Ribonuclease H-like superfamily/Ribonuclease H"/>
    <property type="match status" value="1"/>
</dbReference>
<dbReference type="GO" id="GO:0003676">
    <property type="term" value="F:nucleic acid binding"/>
    <property type="evidence" value="ECO:0007669"/>
    <property type="project" value="InterPro"/>
</dbReference>
<accession>A0A1L8CV19</accession>
<dbReference type="EMBL" id="BDJK01000018">
    <property type="protein sequence ID" value="GAV22704.1"/>
    <property type="molecule type" value="Genomic_DNA"/>
</dbReference>
<proteinExistence type="predicted"/>
<dbReference type="InterPro" id="IPR036397">
    <property type="entry name" value="RNaseH_sf"/>
</dbReference>
<comment type="caution">
    <text evidence="2">The sequence shown here is derived from an EMBL/GenBank/DDBJ whole genome shotgun (WGS) entry which is preliminary data.</text>
</comment>
<reference evidence="3" key="1">
    <citation type="submission" date="2016-12" db="EMBL/GenBank/DDBJ databases">
        <title>Draft Genome Sequences od Carboxydothermus pertinax and islandicus, Hydrogenogenic Carboxydotrophic Bacteria.</title>
        <authorList>
            <person name="Fukuyama Y."/>
            <person name="Ohmae K."/>
            <person name="Yoneda Y."/>
            <person name="Yoshida T."/>
            <person name="Sako Y."/>
        </authorList>
    </citation>
    <scope>NUCLEOTIDE SEQUENCE [LARGE SCALE GENOMIC DNA]</scope>
    <source>
        <strain evidence="3">Ug1</strain>
    </source>
</reference>
<dbReference type="AlphaFoldDB" id="A0A1L8CV19"/>
<feature type="domain" description="RNase H type-1" evidence="1">
    <location>
        <begin position="6"/>
        <end position="142"/>
    </location>
</feature>
<name>A0A1L8CV19_9THEO</name>
<evidence type="ECO:0000313" key="2">
    <source>
        <dbReference type="EMBL" id="GAV22704.1"/>
    </source>
</evidence>
<dbReference type="SUPFAM" id="SSF53098">
    <property type="entry name" value="Ribonuclease H-like"/>
    <property type="match status" value="1"/>
</dbReference>
<dbReference type="Pfam" id="PF13456">
    <property type="entry name" value="RVT_3"/>
    <property type="match status" value="1"/>
</dbReference>
<dbReference type="CDD" id="cd09279">
    <property type="entry name" value="RNase_HI_like"/>
    <property type="match status" value="1"/>
</dbReference>
<dbReference type="InterPro" id="IPR053151">
    <property type="entry name" value="RNase_H-like"/>
</dbReference>
<dbReference type="PANTHER" id="PTHR47723:SF24">
    <property type="entry name" value="RNASE H TYPE-1 DOMAIN-CONTAINING PROTEIN"/>
    <property type="match status" value="1"/>
</dbReference>
<dbReference type="PROSITE" id="PS50879">
    <property type="entry name" value="RNASE_H_1"/>
    <property type="match status" value="1"/>
</dbReference>
<dbReference type="InterPro" id="IPR002156">
    <property type="entry name" value="RNaseH_domain"/>
</dbReference>
<dbReference type="InterPro" id="IPR012337">
    <property type="entry name" value="RNaseH-like_sf"/>
</dbReference>
<keyword evidence="3" id="KW-1185">Reference proteome</keyword>
<evidence type="ECO:0000313" key="3">
    <source>
        <dbReference type="Proteomes" id="UP000187485"/>
    </source>
</evidence>
<protein>
    <submittedName>
        <fullName evidence="2">Ribonuclease HI</fullName>
    </submittedName>
</protein>
<gene>
    <name evidence="2" type="ORF">cpu_12140</name>
</gene>
<dbReference type="STRING" id="870242.cpu_12140"/>
<organism evidence="2 3">
    <name type="scientific">Carboxydothermus pertinax</name>
    <dbReference type="NCBI Taxonomy" id="870242"/>
    <lineage>
        <taxon>Bacteria</taxon>
        <taxon>Bacillati</taxon>
        <taxon>Bacillota</taxon>
        <taxon>Clostridia</taxon>
        <taxon>Thermoanaerobacterales</taxon>
        <taxon>Thermoanaerobacteraceae</taxon>
        <taxon>Carboxydothermus</taxon>
    </lineage>
</organism>
<dbReference type="PANTHER" id="PTHR47723">
    <property type="entry name" value="OS05G0353850 PROTEIN"/>
    <property type="match status" value="1"/>
</dbReference>
<dbReference type="GO" id="GO:0004523">
    <property type="term" value="F:RNA-DNA hybrid ribonuclease activity"/>
    <property type="evidence" value="ECO:0007669"/>
    <property type="project" value="InterPro"/>
</dbReference>
<evidence type="ECO:0000259" key="1">
    <source>
        <dbReference type="PROSITE" id="PS50879"/>
    </source>
</evidence>
<dbReference type="Proteomes" id="UP000187485">
    <property type="component" value="Unassembled WGS sequence"/>
</dbReference>